<dbReference type="AlphaFoldDB" id="A0A060H4K5"/>
<reference evidence="1 2" key="1">
    <citation type="submission" date="2013-08" db="EMBL/GenBank/DDBJ databases">
        <title>Xylella fastidiosa sandyi ann1 annotation.</title>
        <authorList>
            <person name="Stouthamer R."/>
            <person name="Nunney L."/>
        </authorList>
    </citation>
    <scope>NUCLEOTIDE SEQUENCE [LARGE SCALE GENOMIC DNA]</scope>
    <source>
        <strain evidence="2">ann-1</strain>
        <plasmid evidence="2">Plasmid unnamed1</plasmid>
    </source>
</reference>
<gene>
    <name evidence="1" type="ORF">D934_13785</name>
</gene>
<evidence type="ECO:0000313" key="2">
    <source>
        <dbReference type="Proteomes" id="UP000027215"/>
    </source>
</evidence>
<proteinExistence type="predicted"/>
<organism evidence="1 2">
    <name type="scientific">Xylella fastidiosa subsp. sandyi Ann-1</name>
    <dbReference type="NCBI Taxonomy" id="155920"/>
    <lineage>
        <taxon>Bacteria</taxon>
        <taxon>Pseudomonadati</taxon>
        <taxon>Pseudomonadota</taxon>
        <taxon>Gammaproteobacteria</taxon>
        <taxon>Lysobacterales</taxon>
        <taxon>Lysobacteraceae</taxon>
        <taxon>Xylella</taxon>
    </lineage>
</organism>
<dbReference type="HOGENOM" id="CLU_3190870_0_0_6"/>
<name>A0A060H4K5_XYLFS</name>
<protein>
    <submittedName>
        <fullName evidence="1">Uncharacterized protein</fullName>
    </submittedName>
</protein>
<dbReference type="KEGG" id="xfs:D934_13785"/>
<sequence>MPSQVFIRYCENRLAALDEIQETLQPTDLATIERILTKGDLVFKVH</sequence>
<evidence type="ECO:0000313" key="1">
    <source>
        <dbReference type="EMBL" id="AIC11714.1"/>
    </source>
</evidence>
<dbReference type="EMBL" id="CP006697">
    <property type="protein sequence ID" value="AIC11714.1"/>
    <property type="molecule type" value="Genomic_DNA"/>
</dbReference>
<keyword evidence="1" id="KW-0614">Plasmid</keyword>
<geneLocation type="plasmid" evidence="1 2">
    <name>unnamed1</name>
</geneLocation>
<accession>A0A060H4K5</accession>
<dbReference type="Proteomes" id="UP000027215">
    <property type="component" value="Plasmid unnamed1"/>
</dbReference>